<evidence type="ECO:0000256" key="1">
    <source>
        <dbReference type="SAM" id="Phobius"/>
    </source>
</evidence>
<keyword evidence="1" id="KW-1133">Transmembrane helix</keyword>
<proteinExistence type="predicted"/>
<feature type="transmembrane region" description="Helical" evidence="1">
    <location>
        <begin position="49"/>
        <end position="69"/>
    </location>
</feature>
<dbReference type="InterPro" id="IPR010389">
    <property type="entry name" value="Urate_ox_N"/>
</dbReference>
<dbReference type="Proteomes" id="UP001210231">
    <property type="component" value="Unassembled WGS sequence"/>
</dbReference>
<keyword evidence="4" id="KW-1185">Reference proteome</keyword>
<feature type="transmembrane region" description="Helical" evidence="1">
    <location>
        <begin position="6"/>
        <end position="28"/>
    </location>
</feature>
<dbReference type="EMBL" id="JAQGEF010000025">
    <property type="protein sequence ID" value="MDA3616205.1"/>
    <property type="molecule type" value="Genomic_DNA"/>
</dbReference>
<evidence type="ECO:0000313" key="4">
    <source>
        <dbReference type="Proteomes" id="UP001210231"/>
    </source>
</evidence>
<dbReference type="Pfam" id="PF06181">
    <property type="entry name" value="Urate_ox_N"/>
    <property type="match status" value="1"/>
</dbReference>
<feature type="transmembrane region" description="Helical" evidence="1">
    <location>
        <begin position="321"/>
        <end position="338"/>
    </location>
</feature>
<dbReference type="InterPro" id="IPR036909">
    <property type="entry name" value="Cyt_c-like_dom_sf"/>
</dbReference>
<feature type="transmembrane region" description="Helical" evidence="1">
    <location>
        <begin position="350"/>
        <end position="370"/>
    </location>
</feature>
<evidence type="ECO:0000259" key="2">
    <source>
        <dbReference type="Pfam" id="PF06181"/>
    </source>
</evidence>
<comment type="caution">
    <text evidence="3">The sequence shown here is derived from an EMBL/GenBank/DDBJ whole genome shotgun (WGS) entry which is preliminary data.</text>
</comment>
<feature type="transmembrane region" description="Helical" evidence="1">
    <location>
        <begin position="81"/>
        <end position="106"/>
    </location>
</feature>
<organism evidence="3 4">
    <name type="scientific">Polluticaenibacter yanchengensis</name>
    <dbReference type="NCBI Taxonomy" id="3014562"/>
    <lineage>
        <taxon>Bacteria</taxon>
        <taxon>Pseudomonadati</taxon>
        <taxon>Bacteroidota</taxon>
        <taxon>Chitinophagia</taxon>
        <taxon>Chitinophagales</taxon>
        <taxon>Chitinophagaceae</taxon>
        <taxon>Polluticaenibacter</taxon>
    </lineage>
</organism>
<feature type="transmembrane region" description="Helical" evidence="1">
    <location>
        <begin position="220"/>
        <end position="241"/>
    </location>
</feature>
<feature type="domain" description="Urate oxidase N-terminal" evidence="2">
    <location>
        <begin position="77"/>
        <end position="368"/>
    </location>
</feature>
<gene>
    <name evidence="3" type="ORF">O3P16_15415</name>
</gene>
<dbReference type="RefSeq" id="WP_407032535.1">
    <property type="nucleotide sequence ID" value="NZ_JAQGEF010000025.1"/>
</dbReference>
<protein>
    <submittedName>
        <fullName evidence="3">Urate hydroxylase PuuD</fullName>
    </submittedName>
</protein>
<accession>A0ABT4UPR9</accession>
<keyword evidence="1" id="KW-0812">Transmembrane</keyword>
<name>A0ABT4UPR9_9BACT</name>
<dbReference type="SUPFAM" id="SSF46626">
    <property type="entry name" value="Cytochrome c"/>
    <property type="match status" value="1"/>
</dbReference>
<feature type="transmembrane region" description="Helical" evidence="1">
    <location>
        <begin position="188"/>
        <end position="208"/>
    </location>
</feature>
<feature type="transmembrane region" description="Helical" evidence="1">
    <location>
        <begin position="247"/>
        <end position="268"/>
    </location>
</feature>
<feature type="transmembrane region" description="Helical" evidence="1">
    <location>
        <begin position="158"/>
        <end position="176"/>
    </location>
</feature>
<sequence length="466" mass="52368">MLHTILIAVLVTLLILIVVLTFQLRKIYKKNTAEGNEAMAEKIELSQGWVYAALVGTSISLVVVVYFLLRGTIWEGHVMEWLNIVVRLMHITFGIAWIGASFYFVFLENALNRTENVRDELAGNLWAVHGGGFYYLEKYKVAPKQLPKHLHWFKYEAYFTWLSGFCLLMIVYYFNAKAMLVDKNILDISSLTAVGISIGSFITAWIIYDLMCKSPLIKNKLWFGIIGFMVLSLFAFGYTKVFTPRAAFIHFGALIGTLMAANVFFVIIPAQKAMVAAAKAGKPVNPTPGKNALARSLHNNYFTLPVLFVMVSNHFPSTFGYKYPWLILLIISVGTAGVKHWMNMRESGRYSVWVLPVSVLVLLAACFISAPSKPGECKGNVTIDQVYNIVQTRCVSCHSSKPTDDVYTAAPNGVMFNTPDDIIKHKEQIMQRVVVTLSMPQNNKTNMTPEERDLIRCWIESSGKGK</sequence>
<reference evidence="3 4" key="1">
    <citation type="submission" date="2022-12" db="EMBL/GenBank/DDBJ databases">
        <title>Chitinophagaceae gen. sp. nov., a new member of the family Chitinophagaceae, isolated from soil in a chemical factory.</title>
        <authorList>
            <person name="Ke Z."/>
        </authorList>
    </citation>
    <scope>NUCLEOTIDE SEQUENCE [LARGE SCALE GENOMIC DNA]</scope>
    <source>
        <strain evidence="3 4">LY-5</strain>
    </source>
</reference>
<keyword evidence="1" id="KW-0472">Membrane</keyword>
<evidence type="ECO:0000313" key="3">
    <source>
        <dbReference type="EMBL" id="MDA3616205.1"/>
    </source>
</evidence>